<dbReference type="GO" id="GO:0003713">
    <property type="term" value="F:transcription coactivator activity"/>
    <property type="evidence" value="ECO:0007669"/>
    <property type="project" value="TreeGrafter"/>
</dbReference>
<gene>
    <name evidence="6" type="ORF">TRICI_003608</name>
</gene>
<keyword evidence="2" id="KW-0805">Transcription regulation</keyword>
<organism evidence="6 7">
    <name type="scientific">Trichomonascus ciferrii</name>
    <dbReference type="NCBI Taxonomy" id="44093"/>
    <lineage>
        <taxon>Eukaryota</taxon>
        <taxon>Fungi</taxon>
        <taxon>Dikarya</taxon>
        <taxon>Ascomycota</taxon>
        <taxon>Saccharomycotina</taxon>
        <taxon>Dipodascomycetes</taxon>
        <taxon>Dipodascales</taxon>
        <taxon>Trichomonascaceae</taxon>
        <taxon>Trichomonascus</taxon>
        <taxon>Trichomonascus ciferrii complex</taxon>
    </lineage>
</organism>
<dbReference type="OrthoDB" id="10264870at2759"/>
<feature type="compositionally biased region" description="Polar residues" evidence="5">
    <location>
        <begin position="391"/>
        <end position="401"/>
    </location>
</feature>
<evidence type="ECO:0000256" key="4">
    <source>
        <dbReference type="ARBA" id="ARBA00023242"/>
    </source>
</evidence>
<evidence type="ECO:0000256" key="1">
    <source>
        <dbReference type="ARBA" id="ARBA00004123"/>
    </source>
</evidence>
<dbReference type="Pfam" id="PF12767">
    <property type="entry name" value="SAGA-Tad1"/>
    <property type="match status" value="1"/>
</dbReference>
<dbReference type="PANTHER" id="PTHR21277:SF5">
    <property type="entry name" value="TRANSCRIPTIONAL ADAPTER 1"/>
    <property type="match status" value="1"/>
</dbReference>
<dbReference type="EMBL" id="SWFS01000264">
    <property type="protein sequence ID" value="KAA8912143.1"/>
    <property type="molecule type" value="Genomic_DNA"/>
</dbReference>
<evidence type="ECO:0000313" key="7">
    <source>
        <dbReference type="Proteomes" id="UP000761534"/>
    </source>
</evidence>
<dbReference type="CDD" id="cd22933">
    <property type="entry name" value="HFD_HFI1"/>
    <property type="match status" value="1"/>
</dbReference>
<keyword evidence="4" id="KW-0539">Nucleus</keyword>
<keyword evidence="3" id="KW-0804">Transcription</keyword>
<feature type="region of interest" description="Disordered" evidence="5">
    <location>
        <begin position="221"/>
        <end position="260"/>
    </location>
</feature>
<feature type="compositionally biased region" description="Low complexity" evidence="5">
    <location>
        <begin position="44"/>
        <end position="55"/>
    </location>
</feature>
<evidence type="ECO:0008006" key="8">
    <source>
        <dbReference type="Google" id="ProtNLM"/>
    </source>
</evidence>
<dbReference type="AlphaFoldDB" id="A0A642V3C5"/>
<keyword evidence="7" id="KW-1185">Reference proteome</keyword>
<dbReference type="PANTHER" id="PTHR21277">
    <property type="entry name" value="TRANSCRIPTIONAL ADAPTER 1"/>
    <property type="match status" value="1"/>
</dbReference>
<comment type="caution">
    <text evidence="6">The sequence shown here is derived from an EMBL/GenBank/DDBJ whole genome shotgun (WGS) entry which is preliminary data.</text>
</comment>
<dbReference type="InterPro" id="IPR024738">
    <property type="entry name" value="Hfi1/Tada1"/>
</dbReference>
<sequence length="414" mass="45684">MTTTSENAAEATTTATPSSIMNGSANATTTAQGPAEEGGGVTANNVENSEVNNLNGDQTPKLGKSKRIEMDSMMAEFQKNLGSNWDRYRDVITLFLIGKLTRGELQQELDQILDKSMIKMHNRFLLANFANALRDGPQSENGMLTAWSKKSKDSSRNVKGDTQLAKLKQDIMELSVRERKRIKAIAKESGKKAPIPSTITSTRQAMLPKIPFINDKEKLLAQQQRAAQMQGQTSVQTPTPSQIPQQQTQQQQNSASANNTNPVAWTQDIIHAYETPLASEAYELPDQDALTTRMLGISLEHGLLQGVDRQCPEVLQIALEQYLRDLVQQVVDTVQWRKKPGENILTAEDLARVLESSATSFVEPSGPTYRLQDVVLTDEDTLMEDAPTQPRPDQNTANNENAGLHNLLNEILSS</sequence>
<name>A0A642V3C5_9ASCO</name>
<feature type="region of interest" description="Disordered" evidence="5">
    <location>
        <begin position="1"/>
        <end position="63"/>
    </location>
</feature>
<dbReference type="GO" id="GO:0006357">
    <property type="term" value="P:regulation of transcription by RNA polymerase II"/>
    <property type="evidence" value="ECO:0007669"/>
    <property type="project" value="TreeGrafter"/>
</dbReference>
<feature type="compositionally biased region" description="Low complexity" evidence="5">
    <location>
        <begin position="1"/>
        <end position="16"/>
    </location>
</feature>
<dbReference type="Proteomes" id="UP000761534">
    <property type="component" value="Unassembled WGS sequence"/>
</dbReference>
<feature type="region of interest" description="Disordered" evidence="5">
    <location>
        <begin position="384"/>
        <end position="403"/>
    </location>
</feature>
<reference evidence="6" key="1">
    <citation type="journal article" date="2019" name="G3 (Bethesda)">
        <title>Genome Assemblies of Two Rare Opportunistic Yeast Pathogens: Diutina rugosa (syn. Candida rugosa) and Trichomonascus ciferrii (syn. Candida ciferrii).</title>
        <authorList>
            <person name="Mixao V."/>
            <person name="Saus E."/>
            <person name="Hansen A.P."/>
            <person name="Lass-Florl C."/>
            <person name="Gabaldon T."/>
        </authorList>
    </citation>
    <scope>NUCLEOTIDE SEQUENCE</scope>
    <source>
        <strain evidence="6">CBS 4856</strain>
    </source>
</reference>
<evidence type="ECO:0000256" key="5">
    <source>
        <dbReference type="SAM" id="MobiDB-lite"/>
    </source>
</evidence>
<accession>A0A642V3C5</accession>
<proteinExistence type="predicted"/>
<protein>
    <recommendedName>
        <fullName evidence="8">Transcriptional coactivator HFI1/ADA1</fullName>
    </recommendedName>
</protein>
<dbReference type="GO" id="GO:0005634">
    <property type="term" value="C:nucleus"/>
    <property type="evidence" value="ECO:0007669"/>
    <property type="project" value="UniProtKB-SubCell"/>
</dbReference>
<feature type="compositionally biased region" description="Polar residues" evidence="5">
    <location>
        <begin position="17"/>
        <end position="32"/>
    </location>
</feature>
<dbReference type="VEuPathDB" id="FungiDB:TRICI_003608"/>
<evidence type="ECO:0000313" key="6">
    <source>
        <dbReference type="EMBL" id="KAA8912143.1"/>
    </source>
</evidence>
<evidence type="ECO:0000256" key="2">
    <source>
        <dbReference type="ARBA" id="ARBA00023015"/>
    </source>
</evidence>
<dbReference type="GO" id="GO:0000124">
    <property type="term" value="C:SAGA complex"/>
    <property type="evidence" value="ECO:0007669"/>
    <property type="project" value="TreeGrafter"/>
</dbReference>
<evidence type="ECO:0000256" key="3">
    <source>
        <dbReference type="ARBA" id="ARBA00023163"/>
    </source>
</evidence>
<comment type="subcellular location">
    <subcellularLocation>
        <location evidence="1">Nucleus</location>
    </subcellularLocation>
</comment>